<accession>A0A7C3C186</accession>
<dbReference type="Gene3D" id="3.40.1280.10">
    <property type="match status" value="1"/>
</dbReference>
<evidence type="ECO:0000313" key="4">
    <source>
        <dbReference type="EMBL" id="HFB54922.1"/>
    </source>
</evidence>
<dbReference type="GO" id="GO:0032259">
    <property type="term" value="P:methylation"/>
    <property type="evidence" value="ECO:0007669"/>
    <property type="project" value="UniProtKB-KW"/>
</dbReference>
<feature type="non-terminal residue" evidence="4">
    <location>
        <position position="1"/>
    </location>
</feature>
<dbReference type="InterPro" id="IPR029026">
    <property type="entry name" value="tRNA_m1G_MTases_N"/>
</dbReference>
<dbReference type="GO" id="GO:0006396">
    <property type="term" value="P:RNA processing"/>
    <property type="evidence" value="ECO:0007669"/>
    <property type="project" value="InterPro"/>
</dbReference>
<dbReference type="SUPFAM" id="SSF75217">
    <property type="entry name" value="alpha/beta knot"/>
    <property type="match status" value="1"/>
</dbReference>
<feature type="domain" description="tRNA/rRNA methyltransferase SpoU type" evidence="3">
    <location>
        <begin position="9"/>
        <end position="75"/>
    </location>
</feature>
<dbReference type="GO" id="GO:0008173">
    <property type="term" value="F:RNA methyltransferase activity"/>
    <property type="evidence" value="ECO:0007669"/>
    <property type="project" value="InterPro"/>
</dbReference>
<reference evidence="4" key="1">
    <citation type="journal article" date="2020" name="mSystems">
        <title>Genome- and Community-Level Interaction Insights into Carbon Utilization and Element Cycling Functions of Hydrothermarchaeota in Hydrothermal Sediment.</title>
        <authorList>
            <person name="Zhou Z."/>
            <person name="Liu Y."/>
            <person name="Xu W."/>
            <person name="Pan J."/>
            <person name="Luo Z.H."/>
            <person name="Li M."/>
        </authorList>
    </citation>
    <scope>NUCLEOTIDE SEQUENCE [LARGE SCALE GENOMIC DNA]</scope>
    <source>
        <strain evidence="4">HyVt-489</strain>
    </source>
</reference>
<name>A0A7C3C186_9PROT</name>
<proteinExistence type="predicted"/>
<sequence length="110" mass="12352">ERDLRLPENCPLVGVELCPRAVELPSFRHPKQCAYILGPEHGSLSPSMQNLCRHIVKIPTKFCINVSLAAALTLYDRSLCLGGYPKRPLMPGGPDLAEMQKWKLARTRRD</sequence>
<dbReference type="GO" id="GO:0003723">
    <property type="term" value="F:RNA binding"/>
    <property type="evidence" value="ECO:0007669"/>
    <property type="project" value="InterPro"/>
</dbReference>
<dbReference type="InterPro" id="IPR029028">
    <property type="entry name" value="Alpha/beta_knot_MTases"/>
</dbReference>
<organism evidence="4">
    <name type="scientific">Hellea balneolensis</name>
    <dbReference type="NCBI Taxonomy" id="287478"/>
    <lineage>
        <taxon>Bacteria</taxon>
        <taxon>Pseudomonadati</taxon>
        <taxon>Pseudomonadota</taxon>
        <taxon>Alphaproteobacteria</taxon>
        <taxon>Maricaulales</taxon>
        <taxon>Robiginitomaculaceae</taxon>
        <taxon>Hellea</taxon>
    </lineage>
</organism>
<comment type="caution">
    <text evidence="4">The sequence shown here is derived from an EMBL/GenBank/DDBJ whole genome shotgun (WGS) entry which is preliminary data.</text>
</comment>
<dbReference type="InterPro" id="IPR001537">
    <property type="entry name" value="SpoU_MeTrfase"/>
</dbReference>
<dbReference type="AlphaFoldDB" id="A0A7C3C186"/>
<dbReference type="Pfam" id="PF00588">
    <property type="entry name" value="SpoU_methylase"/>
    <property type="match status" value="1"/>
</dbReference>
<dbReference type="EMBL" id="DRMN01000219">
    <property type="protein sequence ID" value="HFB54922.1"/>
    <property type="molecule type" value="Genomic_DNA"/>
</dbReference>
<evidence type="ECO:0000256" key="2">
    <source>
        <dbReference type="ARBA" id="ARBA00022679"/>
    </source>
</evidence>
<evidence type="ECO:0000259" key="3">
    <source>
        <dbReference type="Pfam" id="PF00588"/>
    </source>
</evidence>
<gene>
    <name evidence="4" type="ORF">ENJ46_03275</name>
</gene>
<keyword evidence="1 4" id="KW-0489">Methyltransferase</keyword>
<evidence type="ECO:0000256" key="1">
    <source>
        <dbReference type="ARBA" id="ARBA00022603"/>
    </source>
</evidence>
<protein>
    <submittedName>
        <fullName evidence="4">TrmH family RNA methyltransferase</fullName>
    </submittedName>
</protein>
<dbReference type="Proteomes" id="UP000886042">
    <property type="component" value="Unassembled WGS sequence"/>
</dbReference>
<keyword evidence="2" id="KW-0808">Transferase</keyword>